<name>A0A378NS87_9FIRM</name>
<evidence type="ECO:0000313" key="2">
    <source>
        <dbReference type="Proteomes" id="UP000255234"/>
    </source>
</evidence>
<dbReference type="Proteomes" id="UP000255234">
    <property type="component" value="Unassembled WGS sequence"/>
</dbReference>
<dbReference type="EMBL" id="UGPP01000001">
    <property type="protein sequence ID" value="STY71252.1"/>
    <property type="molecule type" value="Genomic_DNA"/>
</dbReference>
<reference evidence="1 2" key="1">
    <citation type="submission" date="2018-06" db="EMBL/GenBank/DDBJ databases">
        <authorList>
            <consortium name="Pathogen Informatics"/>
            <person name="Doyle S."/>
        </authorList>
    </citation>
    <scope>NUCLEOTIDE SEQUENCE [LARGE SCALE GENOMIC DNA]</scope>
    <source>
        <strain evidence="1 2">NCTC10571</strain>
    </source>
</reference>
<sequence length="74" mass="8386">MRTYTDVGIMRGWGTWSSLKIEKDNKIKIKVPQSQVNKKTGLCKKSVKNILNKSVFTIEDAINLYKKGVVVTTL</sequence>
<gene>
    <name evidence="1" type="ORF">NCTC10571_01408</name>
</gene>
<dbReference type="AlphaFoldDB" id="A0A378NS87"/>
<proteinExistence type="predicted"/>
<protein>
    <submittedName>
        <fullName evidence="1">Uncharacterized protein</fullName>
    </submittedName>
</protein>
<evidence type="ECO:0000313" key="1">
    <source>
        <dbReference type="EMBL" id="STY71252.1"/>
    </source>
</evidence>
<dbReference type="RefSeq" id="WP_115151615.1">
    <property type="nucleotide sequence ID" value="NZ_UGPP01000001.1"/>
</dbReference>
<accession>A0A378NS87</accession>
<organism evidence="1 2">
    <name type="scientific">Megamonas hypermegale</name>
    <dbReference type="NCBI Taxonomy" id="158847"/>
    <lineage>
        <taxon>Bacteria</taxon>
        <taxon>Bacillati</taxon>
        <taxon>Bacillota</taxon>
        <taxon>Negativicutes</taxon>
        <taxon>Selenomonadales</taxon>
        <taxon>Selenomonadaceae</taxon>
        <taxon>Megamonas</taxon>
    </lineage>
</organism>